<proteinExistence type="predicted"/>
<sequence>MSWTQRSNPYDAFAQEATQTPLSVAFPQWMLNVWEVTHDHPEGRWFLDSNARCLRQKASLRIVFAPLDLPRRDALSQTLELFNILNIPSDFTKERLQSVSHSFNHATDSNGSSSWFHFLCKNIDIKQAPGSAPEIDNRAAAMGYHASNLPQADYSWHRAGFFLRVDDGGCVTLVCFGATNRIRQRIGEFVSAKAWGDVKVDAYVLFDLLFDALYFEVDDTVWKMNTVFGPLEHLILEYANAKNIRKMSSKVPFSAMHNCAKHIIHIAEAIESCLMVVDSTIDNVGNHQTTEQAASREPVLKQLRETLQYRRSLFKSSQLRLNSLQKRIDNAITLSFNLVTQQDSMVMIQDSNSMKVIAAITMIFLPTTGVATVIGSQLFSSQVHKDGETWDVKLTPLFWTMWWIAIPLTVFVVLLAIIWHWWVHTESPTGEVVEVVKRAATFSSSGTRTPPRERK</sequence>
<evidence type="ECO:0000313" key="3">
    <source>
        <dbReference type="Proteomes" id="UP000693738"/>
    </source>
</evidence>
<organism evidence="2 3">
    <name type="scientific">Fusarium equiseti</name>
    <name type="common">Fusarium scirpi</name>
    <dbReference type="NCBI Taxonomy" id="61235"/>
    <lineage>
        <taxon>Eukaryota</taxon>
        <taxon>Fungi</taxon>
        <taxon>Dikarya</taxon>
        <taxon>Ascomycota</taxon>
        <taxon>Pezizomycotina</taxon>
        <taxon>Sordariomycetes</taxon>
        <taxon>Hypocreomycetidae</taxon>
        <taxon>Hypocreales</taxon>
        <taxon>Nectriaceae</taxon>
        <taxon>Fusarium</taxon>
        <taxon>Fusarium incarnatum-equiseti species complex</taxon>
    </lineage>
</organism>
<dbReference type="EMBL" id="CAJSTJ010000129">
    <property type="protein sequence ID" value="CAG7559607.1"/>
    <property type="molecule type" value="Genomic_DNA"/>
</dbReference>
<accession>A0A8J2ITL4</accession>
<evidence type="ECO:0000313" key="2">
    <source>
        <dbReference type="EMBL" id="CAG7559607.1"/>
    </source>
</evidence>
<feature type="transmembrane region" description="Helical" evidence="1">
    <location>
        <begin position="399"/>
        <end position="422"/>
    </location>
</feature>
<evidence type="ECO:0000256" key="1">
    <source>
        <dbReference type="SAM" id="Phobius"/>
    </source>
</evidence>
<dbReference type="AlphaFoldDB" id="A0A8J2ITL4"/>
<dbReference type="Proteomes" id="UP000693738">
    <property type="component" value="Unassembled WGS sequence"/>
</dbReference>
<feature type="transmembrane region" description="Helical" evidence="1">
    <location>
        <begin position="356"/>
        <end position="379"/>
    </location>
</feature>
<keyword evidence="1" id="KW-0472">Membrane</keyword>
<gene>
    <name evidence="2" type="ORF">FEQUK3_LOCUS5330</name>
</gene>
<comment type="caution">
    <text evidence="2">The sequence shown here is derived from an EMBL/GenBank/DDBJ whole genome shotgun (WGS) entry which is preliminary data.</text>
</comment>
<keyword evidence="1" id="KW-0812">Transmembrane</keyword>
<protein>
    <submittedName>
        <fullName evidence="2">Uncharacterized protein</fullName>
    </submittedName>
</protein>
<name>A0A8J2ITL4_FUSEQ</name>
<reference evidence="2" key="1">
    <citation type="submission" date="2021-05" db="EMBL/GenBank/DDBJ databases">
        <authorList>
            <person name="Khan N."/>
        </authorList>
    </citation>
    <scope>NUCLEOTIDE SEQUENCE</scope>
</reference>
<keyword evidence="1" id="KW-1133">Transmembrane helix</keyword>